<keyword evidence="5 7" id="KW-0862">Zinc</keyword>
<name>A0A178M555_9CHLR</name>
<evidence type="ECO:0000256" key="1">
    <source>
        <dbReference type="ARBA" id="ARBA00005340"/>
    </source>
</evidence>
<dbReference type="OrthoDB" id="9805666at2"/>
<feature type="binding site" evidence="7">
    <location>
        <position position="67"/>
    </location>
    <ligand>
        <name>Zn(2+)</name>
        <dbReference type="ChEBI" id="CHEBI:29105"/>
        <label>1</label>
    </ligand>
</feature>
<dbReference type="EMBL" id="LWQS01000076">
    <property type="protein sequence ID" value="OAN43686.1"/>
    <property type="molecule type" value="Genomic_DNA"/>
</dbReference>
<dbReference type="GO" id="GO:0003906">
    <property type="term" value="F:DNA-(apurinic or apyrimidinic site) endonuclease activity"/>
    <property type="evidence" value="ECO:0007669"/>
    <property type="project" value="TreeGrafter"/>
</dbReference>
<dbReference type="GO" id="GO:0003677">
    <property type="term" value="F:DNA binding"/>
    <property type="evidence" value="ECO:0007669"/>
    <property type="project" value="InterPro"/>
</dbReference>
<dbReference type="GO" id="GO:0008270">
    <property type="term" value="F:zinc ion binding"/>
    <property type="evidence" value="ECO:0007669"/>
    <property type="project" value="UniProtKB-UniRule"/>
</dbReference>
<dbReference type="InterPro" id="IPR018246">
    <property type="entry name" value="AP_endonuc_F2_Zn_BS"/>
</dbReference>
<dbReference type="PROSITE" id="PS00730">
    <property type="entry name" value="AP_NUCLEASE_F2_2"/>
    <property type="match status" value="1"/>
</dbReference>
<feature type="binding site" evidence="7">
    <location>
        <position position="181"/>
    </location>
    <ligand>
        <name>Zn(2+)</name>
        <dbReference type="ChEBI" id="CHEBI:29105"/>
        <label>3</label>
    </ligand>
</feature>
<keyword evidence="7" id="KW-0255">Endonuclease</keyword>
<keyword evidence="10" id="KW-1185">Reference proteome</keyword>
<dbReference type="GO" id="GO:0006284">
    <property type="term" value="P:base-excision repair"/>
    <property type="evidence" value="ECO:0007669"/>
    <property type="project" value="TreeGrafter"/>
</dbReference>
<dbReference type="CDD" id="cd00019">
    <property type="entry name" value="AP2Ec"/>
    <property type="match status" value="1"/>
</dbReference>
<dbReference type="AlphaFoldDB" id="A0A178M555"/>
<evidence type="ECO:0000256" key="7">
    <source>
        <dbReference type="HAMAP-Rule" id="MF_00152"/>
    </source>
</evidence>
<keyword evidence="4 7" id="KW-0378">Hydrolase</keyword>
<dbReference type="InterPro" id="IPR001719">
    <property type="entry name" value="AP_endonuc_2"/>
</dbReference>
<keyword evidence="2 7" id="KW-0479">Metal-binding</keyword>
<dbReference type="GO" id="GO:0008833">
    <property type="term" value="F:deoxyribonuclease IV (phage-T4-induced) activity"/>
    <property type="evidence" value="ECO:0007669"/>
    <property type="project" value="UniProtKB-UniRule"/>
</dbReference>
<reference evidence="9 10" key="1">
    <citation type="submission" date="2016-04" db="EMBL/GenBank/DDBJ databases">
        <title>Chloroflexus islandicus sp. nov., a thermophilic filamentous anoxygenic phototrophic bacterium from geyser Strokkur (Iceland).</title>
        <authorList>
            <person name="Gaisin V.A."/>
            <person name="Kalashnikov A.M."/>
            <person name="Sukhacheva M.V."/>
            <person name="Grouzdev D.S."/>
            <person name="Ivanov T.M."/>
            <person name="Kuznetsov B."/>
            <person name="Gorlenko V.M."/>
        </authorList>
    </citation>
    <scope>NUCLEOTIDE SEQUENCE [LARGE SCALE GENOMIC DNA]</scope>
    <source>
        <strain evidence="10">isl-2</strain>
    </source>
</reference>
<dbReference type="Proteomes" id="UP000078287">
    <property type="component" value="Unassembled WGS sequence"/>
</dbReference>
<dbReference type="GO" id="GO:0008081">
    <property type="term" value="F:phosphoric diester hydrolase activity"/>
    <property type="evidence" value="ECO:0007669"/>
    <property type="project" value="TreeGrafter"/>
</dbReference>
<feature type="binding site" evidence="7">
    <location>
        <position position="107"/>
    </location>
    <ligand>
        <name>Zn(2+)</name>
        <dbReference type="ChEBI" id="CHEBI:29105"/>
        <label>1</label>
    </ligand>
</feature>
<keyword evidence="6 7" id="KW-0234">DNA repair</keyword>
<evidence type="ECO:0000256" key="5">
    <source>
        <dbReference type="ARBA" id="ARBA00022833"/>
    </source>
</evidence>
<feature type="binding site" evidence="7">
    <location>
        <position position="230"/>
    </location>
    <ligand>
        <name>Zn(2+)</name>
        <dbReference type="ChEBI" id="CHEBI:29105"/>
        <label>3</label>
    </ligand>
</feature>
<dbReference type="SMART" id="SM00518">
    <property type="entry name" value="AP2Ec"/>
    <property type="match status" value="1"/>
</dbReference>
<evidence type="ECO:0000313" key="10">
    <source>
        <dbReference type="Proteomes" id="UP000078287"/>
    </source>
</evidence>
<dbReference type="STRING" id="1707952.A6A03_17995"/>
<dbReference type="EC" id="3.1.21.2" evidence="7"/>
<evidence type="ECO:0000256" key="4">
    <source>
        <dbReference type="ARBA" id="ARBA00022801"/>
    </source>
</evidence>
<keyword evidence="3 7" id="KW-0227">DNA damage</keyword>
<evidence type="ECO:0000256" key="6">
    <source>
        <dbReference type="ARBA" id="ARBA00023204"/>
    </source>
</evidence>
<dbReference type="PROSITE" id="PS00729">
    <property type="entry name" value="AP_NUCLEASE_F2_1"/>
    <property type="match status" value="1"/>
</dbReference>
<dbReference type="PANTHER" id="PTHR21445:SF0">
    <property type="entry name" value="APURINIC-APYRIMIDINIC ENDONUCLEASE"/>
    <property type="match status" value="1"/>
</dbReference>
<evidence type="ECO:0000256" key="3">
    <source>
        <dbReference type="ARBA" id="ARBA00022763"/>
    </source>
</evidence>
<dbReference type="HAMAP" id="MF_00152">
    <property type="entry name" value="Nfo"/>
    <property type="match status" value="1"/>
</dbReference>
<dbReference type="Pfam" id="PF01261">
    <property type="entry name" value="AP_endonuc_2"/>
    <property type="match status" value="1"/>
</dbReference>
<dbReference type="InterPro" id="IPR036237">
    <property type="entry name" value="Xyl_isomerase-like_sf"/>
</dbReference>
<comment type="cofactor">
    <cofactor evidence="7">
        <name>Zn(2+)</name>
        <dbReference type="ChEBI" id="CHEBI:29105"/>
    </cofactor>
    <text evidence="7">Binds 3 Zn(2+) ions.</text>
</comment>
<dbReference type="SUPFAM" id="SSF51658">
    <property type="entry name" value="Xylose isomerase-like"/>
    <property type="match status" value="1"/>
</dbReference>
<keyword evidence="7" id="KW-0540">Nuclease</keyword>
<comment type="function">
    <text evidence="7">Endonuclease IV plays a role in DNA repair. It cleaves phosphodiester bonds at apurinic or apyrimidinic (AP) sites, generating a 3'-hydroxyl group and a 5'-terminal sugar phosphate.</text>
</comment>
<comment type="caution">
    <text evidence="9">The sequence shown here is derived from an EMBL/GenBank/DDBJ whole genome shotgun (WGS) entry which is preliminary data.</text>
</comment>
<dbReference type="PANTHER" id="PTHR21445">
    <property type="entry name" value="ENDONUCLEASE IV ENDODEOXYRIBONUCLEASE IV"/>
    <property type="match status" value="1"/>
</dbReference>
<feature type="binding site" evidence="7">
    <location>
        <position position="144"/>
    </location>
    <ligand>
        <name>Zn(2+)</name>
        <dbReference type="ChEBI" id="CHEBI:29105"/>
        <label>1</label>
    </ligand>
</feature>
<dbReference type="FunFam" id="3.20.20.150:FF:000001">
    <property type="entry name" value="Probable endonuclease 4"/>
    <property type="match status" value="1"/>
</dbReference>
<feature type="binding site" evidence="7">
    <location>
        <position position="215"/>
    </location>
    <ligand>
        <name>Zn(2+)</name>
        <dbReference type="ChEBI" id="CHEBI:29105"/>
        <label>2</label>
    </ligand>
</feature>
<evidence type="ECO:0000259" key="8">
    <source>
        <dbReference type="Pfam" id="PF01261"/>
    </source>
</evidence>
<organism evidence="9 10">
    <name type="scientific">Chloroflexus islandicus</name>
    <dbReference type="NCBI Taxonomy" id="1707952"/>
    <lineage>
        <taxon>Bacteria</taxon>
        <taxon>Bacillati</taxon>
        <taxon>Chloroflexota</taxon>
        <taxon>Chloroflexia</taxon>
        <taxon>Chloroflexales</taxon>
        <taxon>Chloroflexineae</taxon>
        <taxon>Chloroflexaceae</taxon>
        <taxon>Chloroflexus</taxon>
    </lineage>
</organism>
<accession>A0A178M555</accession>
<dbReference type="PROSITE" id="PS51432">
    <property type="entry name" value="AP_NUCLEASE_F2_4"/>
    <property type="match status" value="1"/>
</dbReference>
<protein>
    <recommendedName>
        <fullName evidence="7">Probable endonuclease 4</fullName>
        <ecNumber evidence="7">3.1.21.2</ecNumber>
    </recommendedName>
    <alternativeName>
        <fullName evidence="7">Endodeoxyribonuclease IV</fullName>
    </alternativeName>
    <alternativeName>
        <fullName evidence="7">Endonuclease IV</fullName>
    </alternativeName>
</protein>
<feature type="binding site" evidence="7">
    <location>
        <position position="228"/>
    </location>
    <ligand>
        <name>Zn(2+)</name>
        <dbReference type="ChEBI" id="CHEBI:29105"/>
        <label>3</label>
    </ligand>
</feature>
<proteinExistence type="inferred from homology"/>
<evidence type="ECO:0000313" key="9">
    <source>
        <dbReference type="EMBL" id="OAN43686.1"/>
    </source>
</evidence>
<dbReference type="InterPro" id="IPR013022">
    <property type="entry name" value="Xyl_isomerase-like_TIM-brl"/>
</dbReference>
<dbReference type="RefSeq" id="WP_066789999.1">
    <property type="nucleotide sequence ID" value="NZ_LWQS01000076.1"/>
</dbReference>
<evidence type="ECO:0000256" key="2">
    <source>
        <dbReference type="ARBA" id="ARBA00022723"/>
    </source>
</evidence>
<comment type="catalytic activity">
    <reaction evidence="7">
        <text>Endonucleolytic cleavage to 5'-phosphooligonucleotide end-products.</text>
        <dbReference type="EC" id="3.1.21.2"/>
    </reaction>
</comment>
<feature type="binding site" evidence="7">
    <location>
        <position position="178"/>
    </location>
    <ligand>
        <name>Zn(2+)</name>
        <dbReference type="ChEBI" id="CHEBI:29105"/>
        <label>2</label>
    </ligand>
</feature>
<dbReference type="Gene3D" id="3.20.20.150">
    <property type="entry name" value="Divalent-metal-dependent TIM barrel enzymes"/>
    <property type="match status" value="1"/>
</dbReference>
<sequence>MPRFGAHMSISGGVSKSFARGESVGLEAMQIFAKNERQWTAKPIPAEEAAAFRAEQERTGIHPVVVHDSYLINLAAPADELREKSIAAFADELERCAQLNIPYLVTHPGAHTGIGEEAGLARVADAINRLLAEGIGGPTMILLETTAGQGTALGYRFEHLARLFELIPHHDRLGVCVDTCHIFAAGYDIRDEASYHATFAELDRLVGIERVKCFHLNDSQKDVGSRVDRHAHIGQGCIGVEAFRMLVNDPRFADLPMIIETPKGEDMAEDRMNLALLRSLVQTGTP</sequence>
<feature type="binding site" evidence="7">
    <location>
        <position position="260"/>
    </location>
    <ligand>
        <name>Zn(2+)</name>
        <dbReference type="ChEBI" id="CHEBI:29105"/>
        <label>2</label>
    </ligand>
</feature>
<feature type="binding site" evidence="7">
    <location>
        <position position="144"/>
    </location>
    <ligand>
        <name>Zn(2+)</name>
        <dbReference type="ChEBI" id="CHEBI:29105"/>
        <label>2</label>
    </ligand>
</feature>
<feature type="domain" description="Xylose isomerase-like TIM barrel" evidence="8">
    <location>
        <begin position="21"/>
        <end position="272"/>
    </location>
</feature>
<dbReference type="PROSITE" id="PS00731">
    <property type="entry name" value="AP_NUCLEASE_F2_3"/>
    <property type="match status" value="1"/>
</dbReference>
<gene>
    <name evidence="7" type="primary">nfo</name>
    <name evidence="9" type="ORF">A6A03_17995</name>
</gene>
<comment type="similarity">
    <text evidence="1 7">Belongs to the AP endonuclease 2 family.</text>
</comment>
<dbReference type="NCBIfam" id="TIGR00587">
    <property type="entry name" value="nfo"/>
    <property type="match status" value="1"/>
</dbReference>